<dbReference type="RefSeq" id="WP_135501718.1">
    <property type="nucleotide sequence ID" value="NZ_JACHHE010000002.1"/>
</dbReference>
<comment type="caution">
    <text evidence="2">The sequence shown here is derived from an EMBL/GenBank/DDBJ whole genome shotgun (WGS) entry which is preliminary data.</text>
</comment>
<name>A0A7W8CSU3_9BACL</name>
<gene>
    <name evidence="2" type="ORF">HNQ44_000784</name>
</gene>
<dbReference type="OrthoDB" id="2454155at2"/>
<dbReference type="EMBL" id="JACHHE010000002">
    <property type="protein sequence ID" value="MBB5179360.1"/>
    <property type="molecule type" value="Genomic_DNA"/>
</dbReference>
<reference evidence="2 3" key="1">
    <citation type="submission" date="2020-08" db="EMBL/GenBank/DDBJ databases">
        <title>Genomic Encyclopedia of Type Strains, Phase IV (KMG-IV): sequencing the most valuable type-strain genomes for metagenomic binning, comparative biology and taxonomic classification.</title>
        <authorList>
            <person name="Goeker M."/>
        </authorList>
    </citation>
    <scope>NUCLEOTIDE SEQUENCE [LARGE SCALE GENOMIC DNA]</scope>
    <source>
        <strain evidence="2 3">DSM 15895</strain>
    </source>
</reference>
<keyword evidence="1" id="KW-0732">Signal</keyword>
<protein>
    <submittedName>
        <fullName evidence="2">Uncharacterized protein</fullName>
    </submittedName>
</protein>
<evidence type="ECO:0000313" key="2">
    <source>
        <dbReference type="EMBL" id="MBB5179360.1"/>
    </source>
</evidence>
<evidence type="ECO:0000256" key="1">
    <source>
        <dbReference type="SAM" id="SignalP"/>
    </source>
</evidence>
<feature type="signal peptide" evidence="1">
    <location>
        <begin position="1"/>
        <end position="28"/>
    </location>
</feature>
<proteinExistence type="predicted"/>
<dbReference type="AlphaFoldDB" id="A0A7W8CSU3"/>
<accession>A0A7W8CSU3</accession>
<feature type="chain" id="PRO_5031480103" evidence="1">
    <location>
        <begin position="29"/>
        <end position="164"/>
    </location>
</feature>
<organism evidence="2 3">
    <name type="scientific">Planococcus koreensis</name>
    <dbReference type="NCBI Taxonomy" id="112331"/>
    <lineage>
        <taxon>Bacteria</taxon>
        <taxon>Bacillati</taxon>
        <taxon>Bacillota</taxon>
        <taxon>Bacilli</taxon>
        <taxon>Bacillales</taxon>
        <taxon>Caryophanaceae</taxon>
        <taxon>Planococcus</taxon>
    </lineage>
</organism>
<evidence type="ECO:0000313" key="3">
    <source>
        <dbReference type="Proteomes" id="UP000525923"/>
    </source>
</evidence>
<keyword evidence="3" id="KW-1185">Reference proteome</keyword>
<dbReference type="Proteomes" id="UP000525923">
    <property type="component" value="Unassembled WGS sequence"/>
</dbReference>
<sequence length="164" mass="18328">MKRISRSFFLLLLSFTVIGAFSVAPVLAHDTGEDPTGYSMRAIACEYSGNLDQDIVKAYPPKHGASMADSDVGVVTWKPVLYRWDGVRFHKWKEFEQPSAYAEVTHDGMKDGKHEGWRDTETNEKIHSITFTNLAKGSYVVINVLTGESDGQVHRFVSPNSCDI</sequence>